<feature type="domain" description="FHA" evidence="12">
    <location>
        <begin position="61"/>
        <end position="114"/>
    </location>
</feature>
<keyword evidence="3" id="KW-0808">Transferase</keyword>
<dbReference type="InterPro" id="IPR008984">
    <property type="entry name" value="SMAD_FHA_dom_sf"/>
</dbReference>
<evidence type="ECO:0000256" key="7">
    <source>
        <dbReference type="PIRSR" id="PIRSR630616-1"/>
    </source>
</evidence>
<dbReference type="Gene3D" id="1.10.510.10">
    <property type="entry name" value="Transferase(Phosphotransferase) domain 1"/>
    <property type="match status" value="1"/>
</dbReference>
<feature type="binding site" evidence="8">
    <location>
        <begin position="342"/>
        <end position="343"/>
    </location>
    <ligand>
        <name>ATP</name>
        <dbReference type="ChEBI" id="CHEBI:30616"/>
    </ligand>
</feature>
<dbReference type="AlphaFoldDB" id="A0AAD6VHG5"/>
<dbReference type="PROSITE" id="PS50011">
    <property type="entry name" value="PROTEIN_KINASE_DOM"/>
    <property type="match status" value="1"/>
</dbReference>
<evidence type="ECO:0000313" key="14">
    <source>
        <dbReference type="EMBL" id="KAJ7213007.1"/>
    </source>
</evidence>
<dbReference type="PROSITE" id="PS50006">
    <property type="entry name" value="FHA_DOMAIN"/>
    <property type="match status" value="1"/>
</dbReference>
<feature type="compositionally biased region" description="Low complexity" evidence="11">
    <location>
        <begin position="638"/>
        <end position="649"/>
    </location>
</feature>
<keyword evidence="5 14" id="KW-0418">Kinase</keyword>
<keyword evidence="6 8" id="KW-0067">ATP-binding</keyword>
<dbReference type="InterPro" id="IPR000719">
    <property type="entry name" value="Prot_kinase_dom"/>
</dbReference>
<dbReference type="InterPro" id="IPR017441">
    <property type="entry name" value="Protein_kinase_ATP_BS"/>
</dbReference>
<protein>
    <submittedName>
        <fullName evidence="14">Kinase-like domain-containing protein</fullName>
    </submittedName>
</protein>
<dbReference type="PROSITE" id="PS00108">
    <property type="entry name" value="PROTEIN_KINASE_ST"/>
    <property type="match status" value="1"/>
</dbReference>
<keyword evidence="2" id="KW-0723">Serine/threonine-protein kinase</keyword>
<dbReference type="GO" id="GO:0005524">
    <property type="term" value="F:ATP binding"/>
    <property type="evidence" value="ECO:0007669"/>
    <property type="project" value="UniProtKB-UniRule"/>
</dbReference>
<dbReference type="CDD" id="cd05117">
    <property type="entry name" value="STKc_CAMK"/>
    <property type="match status" value="1"/>
</dbReference>
<evidence type="ECO:0000256" key="3">
    <source>
        <dbReference type="ARBA" id="ARBA00022679"/>
    </source>
</evidence>
<evidence type="ECO:0000256" key="10">
    <source>
        <dbReference type="PROSITE-ProRule" id="PRU10141"/>
    </source>
</evidence>
<feature type="compositionally biased region" description="Polar residues" evidence="11">
    <location>
        <begin position="650"/>
        <end position="660"/>
    </location>
</feature>
<dbReference type="SUPFAM" id="SSF49879">
    <property type="entry name" value="SMAD/FHA domain"/>
    <property type="match status" value="1"/>
</dbReference>
<feature type="region of interest" description="Disordered" evidence="11">
    <location>
        <begin position="562"/>
        <end position="599"/>
    </location>
</feature>
<organism evidence="14 15">
    <name type="scientific">Mycena pura</name>
    <dbReference type="NCBI Taxonomy" id="153505"/>
    <lineage>
        <taxon>Eukaryota</taxon>
        <taxon>Fungi</taxon>
        <taxon>Dikarya</taxon>
        <taxon>Basidiomycota</taxon>
        <taxon>Agaricomycotina</taxon>
        <taxon>Agaricomycetes</taxon>
        <taxon>Agaricomycetidae</taxon>
        <taxon>Agaricales</taxon>
        <taxon>Marasmiineae</taxon>
        <taxon>Mycenaceae</taxon>
        <taxon>Mycena</taxon>
    </lineage>
</organism>
<dbReference type="EMBL" id="JARJCW010000022">
    <property type="protein sequence ID" value="KAJ7213007.1"/>
    <property type="molecule type" value="Genomic_DNA"/>
</dbReference>
<proteinExistence type="inferred from homology"/>
<dbReference type="GO" id="GO:0004674">
    <property type="term" value="F:protein serine/threonine kinase activity"/>
    <property type="evidence" value="ECO:0007669"/>
    <property type="project" value="UniProtKB-KW"/>
</dbReference>
<dbReference type="Pfam" id="PF00498">
    <property type="entry name" value="FHA"/>
    <property type="match status" value="1"/>
</dbReference>
<feature type="region of interest" description="Disordered" evidence="11">
    <location>
        <begin position="1"/>
        <end position="28"/>
    </location>
</feature>
<evidence type="ECO:0000259" key="12">
    <source>
        <dbReference type="PROSITE" id="PS50006"/>
    </source>
</evidence>
<evidence type="ECO:0000256" key="8">
    <source>
        <dbReference type="PIRSR" id="PIRSR630616-2"/>
    </source>
</evidence>
<dbReference type="SMART" id="SM00240">
    <property type="entry name" value="FHA"/>
    <property type="match status" value="1"/>
</dbReference>
<evidence type="ECO:0000256" key="4">
    <source>
        <dbReference type="ARBA" id="ARBA00022741"/>
    </source>
</evidence>
<keyword evidence="15" id="KW-1185">Reference proteome</keyword>
<feature type="active site" description="Proton acceptor" evidence="7">
    <location>
        <position position="338"/>
    </location>
</feature>
<dbReference type="Gene3D" id="2.60.200.20">
    <property type="match status" value="1"/>
</dbReference>
<evidence type="ECO:0000256" key="5">
    <source>
        <dbReference type="ARBA" id="ARBA00022777"/>
    </source>
</evidence>
<reference evidence="14" key="1">
    <citation type="submission" date="2023-03" db="EMBL/GenBank/DDBJ databases">
        <title>Massive genome expansion in bonnet fungi (Mycena s.s.) driven by repeated elements and novel gene families across ecological guilds.</title>
        <authorList>
            <consortium name="Lawrence Berkeley National Laboratory"/>
            <person name="Harder C.B."/>
            <person name="Miyauchi S."/>
            <person name="Viragh M."/>
            <person name="Kuo A."/>
            <person name="Thoen E."/>
            <person name="Andreopoulos B."/>
            <person name="Lu D."/>
            <person name="Skrede I."/>
            <person name="Drula E."/>
            <person name="Henrissat B."/>
            <person name="Morin E."/>
            <person name="Kohler A."/>
            <person name="Barry K."/>
            <person name="LaButti K."/>
            <person name="Morin E."/>
            <person name="Salamov A."/>
            <person name="Lipzen A."/>
            <person name="Mereny Z."/>
            <person name="Hegedus B."/>
            <person name="Baldrian P."/>
            <person name="Stursova M."/>
            <person name="Weitz H."/>
            <person name="Taylor A."/>
            <person name="Grigoriev I.V."/>
            <person name="Nagy L.G."/>
            <person name="Martin F."/>
            <person name="Kauserud H."/>
        </authorList>
    </citation>
    <scope>NUCLEOTIDE SEQUENCE</scope>
    <source>
        <strain evidence="14">9144</strain>
    </source>
</reference>
<sequence>MADPAGCASDDLQQTQEDQQQTQPLTQPGIIETNDQIWAYFQPCLSQSLSRIDLYKTHQDVTIGRNVANAVIFPGFKISNFHAIIKWNGLENAASVVTIEDISSNGTFLTTRKINGDKIGKGQRRLLKDGNEVAFGVATVSKEDNGIFDYRESLPPVVFHVRLTHLTGYIFRDLVSGSVKRALYNSYDILSQLGKGSFATVYKALHMSSGEWVAVKVIHEERHFFVVHYFVLTSLQTKRPGPLANTASEAVRLGRSHANSREINIMESLRHPNICQLREVFWNVNGSIDLVLELVEGGDLLDYILQRNGLNEAMSKHIIYQLCQALAYIHGKGITHRDLKPENVLLTKDDPPIVKVADFGLAKIVDSMTMLKTMCGTPSYLAPEVVTQQNNGGYDSLVDSWSVGVILFSIFRRLSNTTPFLENSLDDLRTRIAERLIDWTQLDNLWYPNVDGIDVRLTDHAKDFIRKLLEFDPQQRMKLTQALHHPWLNNYSFYYDIDYPQTNGAGGANSSSSGPSRDVSMRSAAALSFSAPSETDSVSQGIELLKLKGSVSGGWNRQTVAAAAEPMANGQPMPNADESGDRRTPPSTPPGLTLLRKGGLQRRSEVLRHAKETGASILEPSWEMVQYAASQDSLYAPAEAEASESGSGSDTTTNANTNGKGPNKRVHSELTPLPEEDDGDGAVDSVQSSPLSSLGDLPTAPARKRTRSNGDELEVVAGAAPNTRSKRGAKAPALPSARKTRVTTDNAQTPVGTRRSTRAKKR</sequence>
<evidence type="ECO:0000256" key="1">
    <source>
        <dbReference type="ARBA" id="ARBA00005575"/>
    </source>
</evidence>
<feature type="binding site" evidence="8 10">
    <location>
        <position position="216"/>
    </location>
    <ligand>
        <name>ATP</name>
        <dbReference type="ChEBI" id="CHEBI:30616"/>
    </ligand>
</feature>
<comment type="caution">
    <text evidence="14">The sequence shown here is derived from an EMBL/GenBank/DDBJ whole genome shotgun (WGS) entry which is preliminary data.</text>
</comment>
<dbReference type="InterPro" id="IPR008271">
    <property type="entry name" value="Ser/Thr_kinase_AS"/>
</dbReference>
<feature type="compositionally biased region" description="Low complexity" evidence="11">
    <location>
        <begin position="10"/>
        <end position="28"/>
    </location>
</feature>
<dbReference type="Proteomes" id="UP001219525">
    <property type="component" value="Unassembled WGS sequence"/>
</dbReference>
<evidence type="ECO:0000256" key="6">
    <source>
        <dbReference type="ARBA" id="ARBA00022840"/>
    </source>
</evidence>
<comment type="similarity">
    <text evidence="1">Belongs to the protein kinase superfamily. CAMK Ser/Thr protein kinase family. CHEK2 subfamily.</text>
</comment>
<accession>A0AAD6VHG5</accession>
<name>A0AAD6VHG5_9AGAR</name>
<evidence type="ECO:0000256" key="2">
    <source>
        <dbReference type="ARBA" id="ARBA00022527"/>
    </source>
</evidence>
<evidence type="ECO:0000313" key="15">
    <source>
        <dbReference type="Proteomes" id="UP001219525"/>
    </source>
</evidence>
<dbReference type="Pfam" id="PF00069">
    <property type="entry name" value="Pkinase"/>
    <property type="match status" value="1"/>
</dbReference>
<gene>
    <name evidence="14" type="ORF">GGX14DRAFT_619798</name>
</gene>
<feature type="region of interest" description="Disordered" evidence="11">
    <location>
        <begin position="636"/>
        <end position="762"/>
    </location>
</feature>
<keyword evidence="4 8" id="KW-0547">Nucleotide-binding</keyword>
<feature type="binding site" evidence="8">
    <location>
        <position position="358"/>
    </location>
    <ligand>
        <name>ATP</name>
        <dbReference type="ChEBI" id="CHEBI:30616"/>
    </ligand>
</feature>
<feature type="cross-link" description="Glycyl lysine isopeptide (Lys-Gly) (interchain with G-Cter in SUMO2)" evidence="9">
    <location>
        <position position="340"/>
    </location>
</feature>
<dbReference type="PROSITE" id="PS00107">
    <property type="entry name" value="PROTEIN_KINASE_ATP"/>
    <property type="match status" value="1"/>
</dbReference>
<evidence type="ECO:0000259" key="13">
    <source>
        <dbReference type="PROSITE" id="PS50011"/>
    </source>
</evidence>
<dbReference type="SUPFAM" id="SSF56112">
    <property type="entry name" value="Protein kinase-like (PK-like)"/>
    <property type="match status" value="1"/>
</dbReference>
<evidence type="ECO:0000256" key="11">
    <source>
        <dbReference type="SAM" id="MobiDB-lite"/>
    </source>
</evidence>
<dbReference type="InterPro" id="IPR011009">
    <property type="entry name" value="Kinase-like_dom_sf"/>
</dbReference>
<dbReference type="InterPro" id="IPR030616">
    <property type="entry name" value="Aur-like"/>
</dbReference>
<dbReference type="InterPro" id="IPR000253">
    <property type="entry name" value="FHA_dom"/>
</dbReference>
<dbReference type="SMART" id="SM00220">
    <property type="entry name" value="S_TKc"/>
    <property type="match status" value="1"/>
</dbReference>
<evidence type="ECO:0000256" key="9">
    <source>
        <dbReference type="PIRSR" id="PIRSR630616-3"/>
    </source>
</evidence>
<feature type="domain" description="Protein kinase" evidence="13">
    <location>
        <begin position="187"/>
        <end position="488"/>
    </location>
</feature>
<dbReference type="PANTHER" id="PTHR24350">
    <property type="entry name" value="SERINE/THREONINE-PROTEIN KINASE IAL-RELATED"/>
    <property type="match status" value="1"/>
</dbReference>